<evidence type="ECO:0000256" key="1">
    <source>
        <dbReference type="SAM" id="MobiDB-lite"/>
    </source>
</evidence>
<accession>A0A9P8KAL1</accession>
<reference evidence="2" key="2">
    <citation type="submission" date="2021-08" db="EMBL/GenBank/DDBJ databases">
        <authorList>
            <person name="Gostincar C."/>
            <person name="Sun X."/>
            <person name="Song Z."/>
            <person name="Gunde-Cimerman N."/>
        </authorList>
    </citation>
    <scope>NUCLEOTIDE SEQUENCE</scope>
    <source>
        <strain evidence="2">EXF-8016</strain>
    </source>
</reference>
<reference evidence="2" key="1">
    <citation type="journal article" date="2021" name="J Fungi (Basel)">
        <title>Virulence traits and population genomics of the black yeast Aureobasidium melanogenum.</title>
        <authorList>
            <person name="Cernosa A."/>
            <person name="Sun X."/>
            <person name="Gostincar C."/>
            <person name="Fang C."/>
            <person name="Gunde-Cimerman N."/>
            <person name="Song Z."/>
        </authorList>
    </citation>
    <scope>NUCLEOTIDE SEQUENCE</scope>
    <source>
        <strain evidence="2">EXF-8016</strain>
    </source>
</reference>
<proteinExistence type="predicted"/>
<evidence type="ECO:0000313" key="2">
    <source>
        <dbReference type="EMBL" id="KAH0238011.1"/>
    </source>
</evidence>
<evidence type="ECO:0000313" key="3">
    <source>
        <dbReference type="Proteomes" id="UP000767238"/>
    </source>
</evidence>
<feature type="non-terminal residue" evidence="2">
    <location>
        <position position="76"/>
    </location>
</feature>
<dbReference type="EMBL" id="JAHFYH010000001">
    <property type="protein sequence ID" value="KAH0238011.1"/>
    <property type="molecule type" value="Genomic_DNA"/>
</dbReference>
<dbReference type="Proteomes" id="UP000767238">
    <property type="component" value="Unassembled WGS sequence"/>
</dbReference>
<feature type="region of interest" description="Disordered" evidence="1">
    <location>
        <begin position="54"/>
        <end position="76"/>
    </location>
</feature>
<name>A0A9P8KAL1_AURME</name>
<dbReference type="AlphaFoldDB" id="A0A9P8KAL1"/>
<gene>
    <name evidence="2" type="ORF">KCV03_g60</name>
</gene>
<protein>
    <submittedName>
        <fullName evidence="2">Uncharacterized protein</fullName>
    </submittedName>
</protein>
<sequence>MDNGTHLLWKVHWLCNGIPRVIQDPRTRIWIREESQEACLRSTAKIDSVEIMANAQQQGTGPEGHNLISDNSSDHR</sequence>
<comment type="caution">
    <text evidence="2">The sequence shown here is derived from an EMBL/GenBank/DDBJ whole genome shotgun (WGS) entry which is preliminary data.</text>
</comment>
<organism evidence="2 3">
    <name type="scientific">Aureobasidium melanogenum</name>
    <name type="common">Aureobasidium pullulans var. melanogenum</name>
    <dbReference type="NCBI Taxonomy" id="46634"/>
    <lineage>
        <taxon>Eukaryota</taxon>
        <taxon>Fungi</taxon>
        <taxon>Dikarya</taxon>
        <taxon>Ascomycota</taxon>
        <taxon>Pezizomycotina</taxon>
        <taxon>Dothideomycetes</taxon>
        <taxon>Dothideomycetidae</taxon>
        <taxon>Dothideales</taxon>
        <taxon>Saccotheciaceae</taxon>
        <taxon>Aureobasidium</taxon>
    </lineage>
</organism>